<organism evidence="2 3">
    <name type="scientific">Streptomyces blastmyceticus</name>
    <dbReference type="NCBI Taxonomy" id="68180"/>
    <lineage>
        <taxon>Bacteria</taxon>
        <taxon>Bacillati</taxon>
        <taxon>Actinomycetota</taxon>
        <taxon>Actinomycetes</taxon>
        <taxon>Kitasatosporales</taxon>
        <taxon>Streptomycetaceae</taxon>
        <taxon>Streptomyces</taxon>
    </lineage>
</organism>
<dbReference type="Proteomes" id="UP001500063">
    <property type="component" value="Unassembled WGS sequence"/>
</dbReference>
<feature type="region of interest" description="Disordered" evidence="1">
    <location>
        <begin position="58"/>
        <end position="78"/>
    </location>
</feature>
<keyword evidence="3" id="KW-1185">Reference proteome</keyword>
<proteinExistence type="predicted"/>
<name>A0ABP3H452_9ACTN</name>
<sequence length="78" mass="8359">MTPPHALAFAVLGREFPVLTERRTGPGDHSPPTPDGPQSIGPNGWESRFRIAFAAGHSNALRERPGACQTGRTATEPR</sequence>
<dbReference type="EMBL" id="BAAABW010000023">
    <property type="protein sequence ID" value="GAA0359952.1"/>
    <property type="molecule type" value="Genomic_DNA"/>
</dbReference>
<evidence type="ECO:0000313" key="2">
    <source>
        <dbReference type="EMBL" id="GAA0359952.1"/>
    </source>
</evidence>
<gene>
    <name evidence="2" type="ORF">GCM10010319_41670</name>
</gene>
<reference evidence="3" key="1">
    <citation type="journal article" date="2019" name="Int. J. Syst. Evol. Microbiol.">
        <title>The Global Catalogue of Microorganisms (GCM) 10K type strain sequencing project: providing services to taxonomists for standard genome sequencing and annotation.</title>
        <authorList>
            <consortium name="The Broad Institute Genomics Platform"/>
            <consortium name="The Broad Institute Genome Sequencing Center for Infectious Disease"/>
            <person name="Wu L."/>
            <person name="Ma J."/>
        </authorList>
    </citation>
    <scope>NUCLEOTIDE SEQUENCE [LARGE SCALE GENOMIC DNA]</scope>
    <source>
        <strain evidence="3">JCM 4565</strain>
    </source>
</reference>
<protein>
    <submittedName>
        <fullName evidence="2">Uncharacterized protein</fullName>
    </submittedName>
</protein>
<evidence type="ECO:0000313" key="3">
    <source>
        <dbReference type="Proteomes" id="UP001500063"/>
    </source>
</evidence>
<evidence type="ECO:0000256" key="1">
    <source>
        <dbReference type="SAM" id="MobiDB-lite"/>
    </source>
</evidence>
<accession>A0ABP3H452</accession>
<feature type="region of interest" description="Disordered" evidence="1">
    <location>
        <begin position="19"/>
        <end position="46"/>
    </location>
</feature>
<comment type="caution">
    <text evidence="2">The sequence shown here is derived from an EMBL/GenBank/DDBJ whole genome shotgun (WGS) entry which is preliminary data.</text>
</comment>